<organism evidence="3 4">
    <name type="scientific">Microbacterium resistens</name>
    <dbReference type="NCBI Taxonomy" id="156977"/>
    <lineage>
        <taxon>Bacteria</taxon>
        <taxon>Bacillati</taxon>
        <taxon>Actinomycetota</taxon>
        <taxon>Actinomycetes</taxon>
        <taxon>Micrococcales</taxon>
        <taxon>Microbacteriaceae</taxon>
        <taxon>Microbacterium</taxon>
    </lineage>
</organism>
<gene>
    <name evidence="3" type="ORF">J2Y69_002837</name>
</gene>
<dbReference type="Proteomes" id="UP001259347">
    <property type="component" value="Unassembled WGS sequence"/>
</dbReference>
<dbReference type="RefSeq" id="WP_310021822.1">
    <property type="nucleotide sequence ID" value="NZ_JAVDUM010000013.1"/>
</dbReference>
<dbReference type="PROSITE" id="PS51898">
    <property type="entry name" value="TYR_RECOMBINASE"/>
    <property type="match status" value="1"/>
</dbReference>
<dbReference type="EMBL" id="JAVDUM010000013">
    <property type="protein sequence ID" value="MDR6868223.1"/>
    <property type="molecule type" value="Genomic_DNA"/>
</dbReference>
<evidence type="ECO:0000313" key="4">
    <source>
        <dbReference type="Proteomes" id="UP001259347"/>
    </source>
</evidence>
<keyword evidence="1" id="KW-0233">DNA recombination</keyword>
<proteinExistence type="predicted"/>
<evidence type="ECO:0000259" key="2">
    <source>
        <dbReference type="PROSITE" id="PS51898"/>
    </source>
</evidence>
<name>A0ABU1SGY3_9MICO</name>
<comment type="caution">
    <text evidence="3">The sequence shown here is derived from an EMBL/GenBank/DDBJ whole genome shotgun (WGS) entry which is preliminary data.</text>
</comment>
<dbReference type="InterPro" id="IPR013762">
    <property type="entry name" value="Integrase-like_cat_sf"/>
</dbReference>
<reference evidence="3 4" key="1">
    <citation type="submission" date="2023-07" db="EMBL/GenBank/DDBJ databases">
        <title>Sorghum-associated microbial communities from plants grown in Nebraska, USA.</title>
        <authorList>
            <person name="Schachtman D."/>
        </authorList>
    </citation>
    <scope>NUCLEOTIDE SEQUENCE [LARGE SCALE GENOMIC DNA]</scope>
    <source>
        <strain evidence="3 4">2980</strain>
    </source>
</reference>
<accession>A0ABU1SGY3</accession>
<dbReference type="Gene3D" id="1.10.443.10">
    <property type="entry name" value="Intergrase catalytic core"/>
    <property type="match status" value="1"/>
</dbReference>
<evidence type="ECO:0000256" key="1">
    <source>
        <dbReference type="ARBA" id="ARBA00023172"/>
    </source>
</evidence>
<sequence>MTSRWGCRLKWAGKVKKFEHLPCVTLKGLRHAHAMILMELGVSPEVAQERLGHSAIATKMNIYSHVTPTMQKNAFDQFASRLAGN</sequence>
<dbReference type="InterPro" id="IPR011010">
    <property type="entry name" value="DNA_brk_join_enz"/>
</dbReference>
<dbReference type="Pfam" id="PF00589">
    <property type="entry name" value="Phage_integrase"/>
    <property type="match status" value="1"/>
</dbReference>
<evidence type="ECO:0000313" key="3">
    <source>
        <dbReference type="EMBL" id="MDR6868223.1"/>
    </source>
</evidence>
<dbReference type="InterPro" id="IPR002104">
    <property type="entry name" value="Integrase_catalytic"/>
</dbReference>
<keyword evidence="4" id="KW-1185">Reference proteome</keyword>
<feature type="domain" description="Tyr recombinase" evidence="2">
    <location>
        <begin position="1"/>
        <end position="76"/>
    </location>
</feature>
<dbReference type="SUPFAM" id="SSF56349">
    <property type="entry name" value="DNA breaking-rejoining enzymes"/>
    <property type="match status" value="1"/>
</dbReference>
<protein>
    <submittedName>
        <fullName evidence="3">Integrase</fullName>
    </submittedName>
</protein>